<keyword evidence="8" id="KW-0862">Zinc</keyword>
<evidence type="ECO:0000256" key="7">
    <source>
        <dbReference type="ARBA" id="ARBA00022801"/>
    </source>
</evidence>
<name>V5YP88_9BURK</name>
<evidence type="ECO:0000256" key="10">
    <source>
        <dbReference type="ARBA" id="ARBA00023049"/>
    </source>
</evidence>
<keyword evidence="7" id="KW-0378">Hydrolase</keyword>
<evidence type="ECO:0000256" key="8">
    <source>
        <dbReference type="ARBA" id="ARBA00022833"/>
    </source>
</evidence>
<comment type="similarity">
    <text evidence="3">Belongs to the peptidase M50B family.</text>
</comment>
<keyword evidence="4" id="KW-0645">Protease</keyword>
<keyword evidence="11 12" id="KW-0472">Membrane</keyword>
<reference evidence="14" key="2">
    <citation type="submission" date="2024-06" db="EMBL/GenBank/DDBJ databases">
        <authorList>
            <person name="Sakai Y."/>
            <person name="Fujii T."/>
        </authorList>
    </citation>
    <scope>NUCLEOTIDE SEQUENCE</scope>
    <source>
        <strain evidence="14">M701</strain>
        <plasmid evidence="14">pM7012</plasmid>
    </source>
</reference>
<dbReference type="GO" id="GO:0008237">
    <property type="term" value="F:metallopeptidase activity"/>
    <property type="evidence" value="ECO:0007669"/>
    <property type="project" value="UniProtKB-KW"/>
</dbReference>
<dbReference type="EMBL" id="AB853026">
    <property type="protein sequence ID" value="BAO19079.1"/>
    <property type="molecule type" value="Genomic_DNA"/>
</dbReference>
<dbReference type="Pfam" id="PF02163">
    <property type="entry name" value="Peptidase_M50"/>
    <property type="match status" value="1"/>
</dbReference>
<evidence type="ECO:0000256" key="1">
    <source>
        <dbReference type="ARBA" id="ARBA00001947"/>
    </source>
</evidence>
<feature type="transmembrane region" description="Helical" evidence="12">
    <location>
        <begin position="6"/>
        <end position="26"/>
    </location>
</feature>
<evidence type="ECO:0000313" key="14">
    <source>
        <dbReference type="EMBL" id="BAO19079.1"/>
    </source>
</evidence>
<dbReference type="GO" id="GO:0016020">
    <property type="term" value="C:membrane"/>
    <property type="evidence" value="ECO:0007669"/>
    <property type="project" value="UniProtKB-SubCell"/>
</dbReference>
<keyword evidence="5 12" id="KW-0812">Transmembrane</keyword>
<dbReference type="AlphaFoldDB" id="V5YP88"/>
<dbReference type="RefSeq" id="WP_023842622.1">
    <property type="nucleotide sequence ID" value="NC_022995.1"/>
</dbReference>
<organism evidence="14">
    <name type="scientific">Burkholderia sp. M701</name>
    <dbReference type="NCBI Taxonomy" id="326454"/>
    <lineage>
        <taxon>Bacteria</taxon>
        <taxon>Pseudomonadati</taxon>
        <taxon>Pseudomonadota</taxon>
        <taxon>Betaproteobacteria</taxon>
        <taxon>Burkholderiales</taxon>
        <taxon>Burkholderiaceae</taxon>
        <taxon>Burkholderia</taxon>
    </lineage>
</organism>
<keyword evidence="6" id="KW-0479">Metal-binding</keyword>
<reference evidence="14" key="1">
    <citation type="journal article" date="2014" name="Microbiology">
        <title>A 2,4-dichlorophenoxyacetic acid degradation plasmid pM7012 discloses distribution of an unclassified megaplasmid group across bacterial species.</title>
        <authorList>
            <person name="Sakai Y."/>
            <person name="Ogawa N."/>
            <person name="Shimomura Y."/>
            <person name="Fujii T."/>
        </authorList>
    </citation>
    <scope>NUCLEOTIDE SEQUENCE</scope>
    <source>
        <strain evidence="14">M701</strain>
    </source>
</reference>
<keyword evidence="10" id="KW-0482">Metalloprotease</keyword>
<evidence type="ECO:0000256" key="6">
    <source>
        <dbReference type="ARBA" id="ARBA00022723"/>
    </source>
</evidence>
<geneLocation type="plasmid" evidence="14">
    <name>pM7012</name>
</geneLocation>
<evidence type="ECO:0000256" key="12">
    <source>
        <dbReference type="SAM" id="Phobius"/>
    </source>
</evidence>
<dbReference type="PANTHER" id="PTHR39188:SF3">
    <property type="entry name" value="STAGE IV SPORULATION PROTEIN FB"/>
    <property type="match status" value="1"/>
</dbReference>
<comment type="cofactor">
    <cofactor evidence="1">
        <name>Zn(2+)</name>
        <dbReference type="ChEBI" id="CHEBI:29105"/>
    </cofactor>
</comment>
<sequence length="177" mass="19629">MTLWIAFKLFLAVYILWNLIVAILVIHEFGHLIAMKKLGIVPDKVVIGSRRIFNLRMTKVNFEIGLVPLWGYVASKSYEHAPPDKRAIVAAAGPLMSIVTGLAFLGINHIHPFWIISLLAKGSFILVVTNLIPLPPLDGWTIVEYFILKAGFKITPIARKVLLGAGFVAIIVMTFLV</sequence>
<evidence type="ECO:0000256" key="4">
    <source>
        <dbReference type="ARBA" id="ARBA00022670"/>
    </source>
</evidence>
<keyword evidence="14" id="KW-0614">Plasmid</keyword>
<evidence type="ECO:0000256" key="11">
    <source>
        <dbReference type="ARBA" id="ARBA00023136"/>
    </source>
</evidence>
<protein>
    <submittedName>
        <fullName evidence="14">Peptidase M50</fullName>
    </submittedName>
</protein>
<evidence type="ECO:0000256" key="3">
    <source>
        <dbReference type="ARBA" id="ARBA00007931"/>
    </source>
</evidence>
<dbReference type="PANTHER" id="PTHR39188">
    <property type="entry name" value="MEMBRANE-ASSOCIATED ZINC METALLOPROTEASE M50B"/>
    <property type="match status" value="1"/>
</dbReference>
<feature type="transmembrane region" description="Helical" evidence="12">
    <location>
        <begin position="87"/>
        <end position="107"/>
    </location>
</feature>
<accession>V5YP88</accession>
<proteinExistence type="inferred from homology"/>
<comment type="subcellular location">
    <subcellularLocation>
        <location evidence="2">Membrane</location>
        <topology evidence="2">Multi-pass membrane protein</topology>
    </subcellularLocation>
</comment>
<dbReference type="GO" id="GO:0006508">
    <property type="term" value="P:proteolysis"/>
    <property type="evidence" value="ECO:0007669"/>
    <property type="project" value="UniProtKB-KW"/>
</dbReference>
<feature type="domain" description="Peptidase M50" evidence="13">
    <location>
        <begin position="19"/>
        <end position="106"/>
    </location>
</feature>
<evidence type="ECO:0000256" key="9">
    <source>
        <dbReference type="ARBA" id="ARBA00022989"/>
    </source>
</evidence>
<dbReference type="InterPro" id="IPR008915">
    <property type="entry name" value="Peptidase_M50"/>
</dbReference>
<feature type="transmembrane region" description="Helical" evidence="12">
    <location>
        <begin position="113"/>
        <end position="137"/>
    </location>
</feature>
<keyword evidence="9 12" id="KW-1133">Transmembrane helix</keyword>
<evidence type="ECO:0000256" key="2">
    <source>
        <dbReference type="ARBA" id="ARBA00004141"/>
    </source>
</evidence>
<evidence type="ECO:0000259" key="13">
    <source>
        <dbReference type="Pfam" id="PF02163"/>
    </source>
</evidence>
<dbReference type="GO" id="GO:0046872">
    <property type="term" value="F:metal ion binding"/>
    <property type="evidence" value="ECO:0007669"/>
    <property type="project" value="UniProtKB-KW"/>
</dbReference>
<evidence type="ECO:0000256" key="5">
    <source>
        <dbReference type="ARBA" id="ARBA00022692"/>
    </source>
</evidence>
<feature type="transmembrane region" description="Helical" evidence="12">
    <location>
        <begin position="157"/>
        <end position="176"/>
    </location>
</feature>